<feature type="transmembrane region" description="Helical" evidence="1">
    <location>
        <begin position="367"/>
        <end position="392"/>
    </location>
</feature>
<feature type="transmembrane region" description="Helical" evidence="1">
    <location>
        <begin position="466"/>
        <end position="492"/>
    </location>
</feature>
<protein>
    <submittedName>
        <fullName evidence="2">Uncharacterized protein</fullName>
    </submittedName>
</protein>
<organism evidence="2 3">
    <name type="scientific">Candidatus Segetimicrobium genomatis</name>
    <dbReference type="NCBI Taxonomy" id="2569760"/>
    <lineage>
        <taxon>Bacteria</taxon>
        <taxon>Bacillati</taxon>
        <taxon>Candidatus Sysuimicrobiota</taxon>
        <taxon>Candidatus Sysuimicrobiia</taxon>
        <taxon>Candidatus Sysuimicrobiales</taxon>
        <taxon>Candidatus Segetimicrobiaceae</taxon>
        <taxon>Candidatus Segetimicrobium</taxon>
    </lineage>
</organism>
<evidence type="ECO:0000313" key="3">
    <source>
        <dbReference type="Proteomes" id="UP000320393"/>
    </source>
</evidence>
<proteinExistence type="predicted"/>
<reference evidence="2 3" key="1">
    <citation type="journal article" date="2019" name="Nat. Microbiol.">
        <title>Mediterranean grassland soil C-N compound turnover is dependent on rainfall and depth, and is mediated by genomically divergent microorganisms.</title>
        <authorList>
            <person name="Diamond S."/>
            <person name="Andeer P.F."/>
            <person name="Li Z."/>
            <person name="Crits-Christoph A."/>
            <person name="Burstein D."/>
            <person name="Anantharaman K."/>
            <person name="Lane K.R."/>
            <person name="Thomas B.C."/>
            <person name="Pan C."/>
            <person name="Northen T.R."/>
            <person name="Banfield J.F."/>
        </authorList>
    </citation>
    <scope>NUCLEOTIDE SEQUENCE [LARGE SCALE GENOMIC DNA]</scope>
    <source>
        <strain evidence="2">NP_5</strain>
    </source>
</reference>
<dbReference type="InterPro" id="IPR043748">
    <property type="entry name" value="DUF5693"/>
</dbReference>
<evidence type="ECO:0000256" key="1">
    <source>
        <dbReference type="SAM" id="Phobius"/>
    </source>
</evidence>
<feature type="transmembrane region" description="Helical" evidence="1">
    <location>
        <begin position="504"/>
        <end position="520"/>
    </location>
</feature>
<sequence length="689" mass="73264">MIPRSLWSRYPILVVCVVAGLAAALAVLVHRYRLEQSYRTVEITVDGDDWTTLLRRTGGDRDALYSALYEAGARSVTVYAASLKRLADAGRVTYMTGADLANLARTNAVGGPFGDLVRAGRIRPGNTYVLGALPILDQVRSGLAVHLVPHGGSARITLVEGSGPVLEIEGRGPEIEEAPLGVSPEDAAALRAHRLAVDVRMRNFHEVAPGGLEAFFAQLRSAGERPTLIFDGTQVLGYERLIPQVAEQMKASGFAYGQIETFTARRRQRGDLALALNVAPQVLRVFSLTPDELALLTPEDARDKYELAARERNVRVLYVRPFLSTGAGEDQIQANLSYVRSISAALEHGGYRMGKAAPLPNVAIRPWLYGLMALGALAAGAMAVGETAAILGRPVPPRVLGAGVLAGGVVTAAVVILHHVTLWSQLLALLAALAFPTLSLMGILPPPGASPRPPMAPGARVVLGSVLRLWAVSAGSALGGVLVAGLLSQWIFMLEIKEFLGVKLAHIVPVVLIGLMLAAADAPRGQLWPRLRAWARQPLLLEYGIVVIAVGLAAVFALGRTGNAGLPALGALELKSRVILSHLVVARPRTKEFLIGHPFLALAFALPALGLRRWVLPAALVGAIGQVGLVNSFSHIHTPIVYVVLRTLYALVIGSAIGAVLIVLVLWGRRRWSPHGTAPDAPRGRPVRA</sequence>
<keyword evidence="1" id="KW-0472">Membrane</keyword>
<feature type="transmembrane region" description="Helical" evidence="1">
    <location>
        <begin position="399"/>
        <end position="420"/>
    </location>
</feature>
<feature type="transmembrane region" description="Helical" evidence="1">
    <location>
        <begin position="648"/>
        <end position="667"/>
    </location>
</feature>
<feature type="transmembrane region" description="Helical" evidence="1">
    <location>
        <begin position="426"/>
        <end position="445"/>
    </location>
</feature>
<gene>
    <name evidence="2" type="ORF">E6H02_03145</name>
</gene>
<accession>A0A537M2P4</accession>
<feature type="transmembrane region" description="Helical" evidence="1">
    <location>
        <begin position="540"/>
        <end position="559"/>
    </location>
</feature>
<dbReference type="AlphaFoldDB" id="A0A537M2P4"/>
<feature type="transmembrane region" description="Helical" evidence="1">
    <location>
        <begin position="593"/>
        <end position="611"/>
    </location>
</feature>
<keyword evidence="1" id="KW-0812">Transmembrane</keyword>
<dbReference type="Pfam" id="PF18949">
    <property type="entry name" value="DUF5693"/>
    <property type="match status" value="1"/>
</dbReference>
<evidence type="ECO:0000313" key="2">
    <source>
        <dbReference type="EMBL" id="TMJ14506.1"/>
    </source>
</evidence>
<name>A0A537M2P4_9BACT</name>
<dbReference type="EMBL" id="VBAM01000102">
    <property type="protein sequence ID" value="TMJ14506.1"/>
    <property type="molecule type" value="Genomic_DNA"/>
</dbReference>
<comment type="caution">
    <text evidence="2">The sequence shown here is derived from an EMBL/GenBank/DDBJ whole genome shotgun (WGS) entry which is preliminary data.</text>
</comment>
<dbReference type="Proteomes" id="UP000320393">
    <property type="component" value="Unassembled WGS sequence"/>
</dbReference>
<keyword evidence="1" id="KW-1133">Transmembrane helix</keyword>